<keyword evidence="2" id="KW-1185">Reference proteome</keyword>
<evidence type="ECO:0000313" key="1">
    <source>
        <dbReference type="EMBL" id="KAF1829377.1"/>
    </source>
</evidence>
<dbReference type="EMBL" id="ML975447">
    <property type="protein sequence ID" value="KAF1829377.1"/>
    <property type="molecule type" value="Genomic_DNA"/>
</dbReference>
<gene>
    <name evidence="1" type="ORF">BDW02DRAFT_168260</name>
</gene>
<proteinExistence type="predicted"/>
<reference evidence="1" key="1">
    <citation type="submission" date="2020-01" db="EMBL/GenBank/DDBJ databases">
        <authorList>
            <consortium name="DOE Joint Genome Institute"/>
            <person name="Haridas S."/>
            <person name="Albert R."/>
            <person name="Binder M."/>
            <person name="Bloem J."/>
            <person name="Labutti K."/>
            <person name="Salamov A."/>
            <person name="Andreopoulos B."/>
            <person name="Baker S.E."/>
            <person name="Barry K."/>
            <person name="Bills G."/>
            <person name="Bluhm B.H."/>
            <person name="Cannon C."/>
            <person name="Castanera R."/>
            <person name="Culley D.E."/>
            <person name="Daum C."/>
            <person name="Ezra D."/>
            <person name="Gonzalez J.B."/>
            <person name="Henrissat B."/>
            <person name="Kuo A."/>
            <person name="Liang C."/>
            <person name="Lipzen A."/>
            <person name="Lutzoni F."/>
            <person name="Magnuson J."/>
            <person name="Mondo S."/>
            <person name="Nolan M."/>
            <person name="Ohm R."/>
            <person name="Pangilinan J."/>
            <person name="Park H.-J."/>
            <person name="Ramirez L."/>
            <person name="Alfaro M."/>
            <person name="Sun H."/>
            <person name="Tritt A."/>
            <person name="Yoshinaga Y."/>
            <person name="Zwiers L.-H."/>
            <person name="Turgeon B.G."/>
            <person name="Goodwin S.B."/>
            <person name="Spatafora J.W."/>
            <person name="Crous P.W."/>
            <person name="Grigoriev I.V."/>
        </authorList>
    </citation>
    <scope>NUCLEOTIDE SEQUENCE</scope>
    <source>
        <strain evidence="1">P77</strain>
    </source>
</reference>
<evidence type="ECO:0000313" key="2">
    <source>
        <dbReference type="Proteomes" id="UP000800040"/>
    </source>
</evidence>
<dbReference type="AlphaFoldDB" id="A0A6A5K3Z3"/>
<dbReference type="Proteomes" id="UP000800040">
    <property type="component" value="Unassembled WGS sequence"/>
</dbReference>
<accession>A0A6A5K3Z3</accession>
<sequence>MTSGFFLQVCSVWGRLETCARLSSERKVCCVVRYRCRPSKQKRRSYDISHCGGRRREPWSRRYGEIRPQGRVSNQEALSGLQQSY</sequence>
<protein>
    <submittedName>
        <fullName evidence="1">Uncharacterized protein</fullName>
    </submittedName>
</protein>
<organism evidence="1 2">
    <name type="scientific">Decorospora gaudefroyi</name>
    <dbReference type="NCBI Taxonomy" id="184978"/>
    <lineage>
        <taxon>Eukaryota</taxon>
        <taxon>Fungi</taxon>
        <taxon>Dikarya</taxon>
        <taxon>Ascomycota</taxon>
        <taxon>Pezizomycotina</taxon>
        <taxon>Dothideomycetes</taxon>
        <taxon>Pleosporomycetidae</taxon>
        <taxon>Pleosporales</taxon>
        <taxon>Pleosporineae</taxon>
        <taxon>Pleosporaceae</taxon>
        <taxon>Decorospora</taxon>
    </lineage>
</organism>
<name>A0A6A5K3Z3_9PLEO</name>